<feature type="compositionally biased region" description="Gly residues" evidence="1">
    <location>
        <begin position="1"/>
        <end position="11"/>
    </location>
</feature>
<evidence type="ECO:0000256" key="1">
    <source>
        <dbReference type="SAM" id="MobiDB-lite"/>
    </source>
</evidence>
<evidence type="ECO:0000313" key="3">
    <source>
        <dbReference type="Proteomes" id="UP001140949"/>
    </source>
</evidence>
<gene>
    <name evidence="2" type="ORF">M6B38_156865</name>
</gene>
<feature type="compositionally biased region" description="Basic and acidic residues" evidence="1">
    <location>
        <begin position="103"/>
        <end position="123"/>
    </location>
</feature>
<dbReference type="Proteomes" id="UP001140949">
    <property type="component" value="Unassembled WGS sequence"/>
</dbReference>
<name>A0AAX6F2Q9_IRIPA</name>
<dbReference type="AlphaFoldDB" id="A0AAX6F2Q9"/>
<organism evidence="2 3">
    <name type="scientific">Iris pallida</name>
    <name type="common">Sweet iris</name>
    <dbReference type="NCBI Taxonomy" id="29817"/>
    <lineage>
        <taxon>Eukaryota</taxon>
        <taxon>Viridiplantae</taxon>
        <taxon>Streptophyta</taxon>
        <taxon>Embryophyta</taxon>
        <taxon>Tracheophyta</taxon>
        <taxon>Spermatophyta</taxon>
        <taxon>Magnoliopsida</taxon>
        <taxon>Liliopsida</taxon>
        <taxon>Asparagales</taxon>
        <taxon>Iridaceae</taxon>
        <taxon>Iridoideae</taxon>
        <taxon>Irideae</taxon>
        <taxon>Iris</taxon>
    </lineage>
</organism>
<evidence type="ECO:0000313" key="2">
    <source>
        <dbReference type="EMBL" id="KAJ6810428.1"/>
    </source>
</evidence>
<dbReference type="EMBL" id="JANAVB010032420">
    <property type="protein sequence ID" value="KAJ6810428.1"/>
    <property type="molecule type" value="Genomic_DNA"/>
</dbReference>
<keyword evidence="2" id="KW-0176">Collagen</keyword>
<accession>A0AAX6F2Q9</accession>
<sequence>MGFLADGGGSTGSRAARPRRLPTWCCKAREAARRRREGRDRSAGGATLVEGGGRRADCTPLVVAADALQADVGGSPRSWLDRRWWRGRLETTPRWSDPGRGAARGDRGGEVALDGGRRPEEHSAVALRW</sequence>
<reference evidence="2" key="1">
    <citation type="journal article" date="2023" name="GigaByte">
        <title>Genome assembly of the bearded iris, Iris pallida Lam.</title>
        <authorList>
            <person name="Bruccoleri R.E."/>
            <person name="Oakeley E.J."/>
            <person name="Faust A.M.E."/>
            <person name="Altorfer M."/>
            <person name="Dessus-Babus S."/>
            <person name="Burckhardt D."/>
            <person name="Oertli M."/>
            <person name="Naumann U."/>
            <person name="Petersen F."/>
            <person name="Wong J."/>
        </authorList>
    </citation>
    <scope>NUCLEOTIDE SEQUENCE</scope>
    <source>
        <strain evidence="2">GSM-AAB239-AS_SAM_17_03QT</strain>
    </source>
</reference>
<feature type="compositionally biased region" description="Basic and acidic residues" evidence="1">
    <location>
        <begin position="27"/>
        <end position="42"/>
    </location>
</feature>
<keyword evidence="3" id="KW-1185">Reference proteome</keyword>
<proteinExistence type="predicted"/>
<feature type="region of interest" description="Disordered" evidence="1">
    <location>
        <begin position="1"/>
        <end position="52"/>
    </location>
</feature>
<comment type="caution">
    <text evidence="2">The sequence shown here is derived from an EMBL/GenBank/DDBJ whole genome shotgun (WGS) entry which is preliminary data.</text>
</comment>
<protein>
    <submittedName>
        <fullName evidence="2">Collagen alpha-1(I) chain-like</fullName>
    </submittedName>
</protein>
<reference evidence="2" key="2">
    <citation type="submission" date="2023-04" db="EMBL/GenBank/DDBJ databases">
        <authorList>
            <person name="Bruccoleri R.E."/>
            <person name="Oakeley E.J."/>
            <person name="Faust A.-M."/>
            <person name="Dessus-Babus S."/>
            <person name="Altorfer M."/>
            <person name="Burckhardt D."/>
            <person name="Oertli M."/>
            <person name="Naumann U."/>
            <person name="Petersen F."/>
            <person name="Wong J."/>
        </authorList>
    </citation>
    <scope>NUCLEOTIDE SEQUENCE</scope>
    <source>
        <strain evidence="2">GSM-AAB239-AS_SAM_17_03QT</strain>
        <tissue evidence="2">Leaf</tissue>
    </source>
</reference>
<feature type="region of interest" description="Disordered" evidence="1">
    <location>
        <begin position="91"/>
        <end position="129"/>
    </location>
</feature>